<comment type="caution">
    <text evidence="10">The sequence shown here is derived from an EMBL/GenBank/DDBJ whole genome shotgun (WGS) entry which is preliminary data.</text>
</comment>
<organism evidence="10 11">
    <name type="scientific">Strigomonas culicis</name>
    <dbReference type="NCBI Taxonomy" id="28005"/>
    <lineage>
        <taxon>Eukaryota</taxon>
        <taxon>Discoba</taxon>
        <taxon>Euglenozoa</taxon>
        <taxon>Kinetoplastea</taxon>
        <taxon>Metakinetoplastina</taxon>
        <taxon>Trypanosomatida</taxon>
        <taxon>Trypanosomatidae</taxon>
        <taxon>Strigomonadinae</taxon>
        <taxon>Strigomonas</taxon>
    </lineage>
</organism>
<evidence type="ECO:0000256" key="8">
    <source>
        <dbReference type="SAM" id="MobiDB-lite"/>
    </source>
</evidence>
<reference evidence="10 11" key="1">
    <citation type="journal article" date="2013" name="PLoS ONE">
        <title>Predicting the Proteins of Angomonas deanei, Strigomonas culicis and Their Respective Endosymbionts Reveals New Aspects of the Trypanosomatidae Family.</title>
        <authorList>
            <person name="Motta M.C."/>
            <person name="Martins A.C."/>
            <person name="de Souza S.S."/>
            <person name="Catta-Preta C.M."/>
            <person name="Silva R."/>
            <person name="Klein C.C."/>
            <person name="de Almeida L.G."/>
            <person name="de Lima Cunha O."/>
            <person name="Ciapina L.P."/>
            <person name="Brocchi M."/>
            <person name="Colabardini A.C."/>
            <person name="de Araujo Lima B."/>
            <person name="Machado C.R."/>
            <person name="de Almeida Soares C.M."/>
            <person name="Probst C.M."/>
            <person name="de Menezes C.B."/>
            <person name="Thompson C.E."/>
            <person name="Bartholomeu D.C."/>
            <person name="Gradia D.F."/>
            <person name="Pavoni D.P."/>
            <person name="Grisard E.C."/>
            <person name="Fantinatti-Garboggini F."/>
            <person name="Marchini F.K."/>
            <person name="Rodrigues-Luiz G.F."/>
            <person name="Wagner G."/>
            <person name="Goldman G.H."/>
            <person name="Fietto J.L."/>
            <person name="Elias M.C."/>
            <person name="Goldman M.H."/>
            <person name="Sagot M.F."/>
            <person name="Pereira M."/>
            <person name="Stoco P.H."/>
            <person name="de Mendonca-Neto R.P."/>
            <person name="Teixeira S.M."/>
            <person name="Maciel T.E."/>
            <person name="de Oliveira Mendes T.A."/>
            <person name="Urmenyi T.P."/>
            <person name="de Souza W."/>
            <person name="Schenkman S."/>
            <person name="de Vasconcelos A.T."/>
        </authorList>
    </citation>
    <scope>NUCLEOTIDE SEQUENCE [LARGE SCALE GENOMIC DNA]</scope>
</reference>
<evidence type="ECO:0000256" key="1">
    <source>
        <dbReference type="ARBA" id="ARBA00004651"/>
    </source>
</evidence>
<dbReference type="GO" id="GO:0015203">
    <property type="term" value="F:polyamine transmembrane transporter activity"/>
    <property type="evidence" value="ECO:0007669"/>
    <property type="project" value="UniProtKB-ARBA"/>
</dbReference>
<gene>
    <name evidence="10" type="ORF">STCU_05171</name>
</gene>
<evidence type="ECO:0000313" key="10">
    <source>
        <dbReference type="EMBL" id="EPY28358.1"/>
    </source>
</evidence>
<dbReference type="Pfam" id="PF13520">
    <property type="entry name" value="AA_permease_2"/>
    <property type="match status" value="1"/>
</dbReference>
<feature type="transmembrane region" description="Helical" evidence="9">
    <location>
        <begin position="199"/>
        <end position="228"/>
    </location>
</feature>
<comment type="similarity">
    <text evidence="7">Belongs to the amino acid-polyamine-organocation (APC) superfamily. Polyamine:cation symporter (PHS) (TC 2.A.3.12) family.</text>
</comment>
<evidence type="ECO:0000313" key="11">
    <source>
        <dbReference type="Proteomes" id="UP000015354"/>
    </source>
</evidence>
<dbReference type="GO" id="GO:0005886">
    <property type="term" value="C:plasma membrane"/>
    <property type="evidence" value="ECO:0007669"/>
    <property type="project" value="UniProtKB-SubCell"/>
</dbReference>
<dbReference type="Proteomes" id="UP000015354">
    <property type="component" value="Unassembled WGS sequence"/>
</dbReference>
<feature type="transmembrane region" description="Helical" evidence="9">
    <location>
        <begin position="312"/>
        <end position="333"/>
    </location>
</feature>
<dbReference type="InterPro" id="IPR002293">
    <property type="entry name" value="AA/rel_permease1"/>
</dbReference>
<dbReference type="OrthoDB" id="5982228at2759"/>
<feature type="transmembrane region" description="Helical" evidence="9">
    <location>
        <begin position="144"/>
        <end position="162"/>
    </location>
</feature>
<dbReference type="Gene3D" id="1.20.1740.10">
    <property type="entry name" value="Amino acid/polyamine transporter I"/>
    <property type="match status" value="1"/>
</dbReference>
<feature type="transmembrane region" description="Helical" evidence="9">
    <location>
        <begin position="51"/>
        <end position="69"/>
    </location>
</feature>
<evidence type="ECO:0000256" key="9">
    <source>
        <dbReference type="SAM" id="Phobius"/>
    </source>
</evidence>
<evidence type="ECO:0000256" key="5">
    <source>
        <dbReference type="ARBA" id="ARBA00022989"/>
    </source>
</evidence>
<feature type="transmembrane region" description="Helical" evidence="9">
    <location>
        <begin position="248"/>
        <end position="269"/>
    </location>
</feature>
<dbReference type="InterPro" id="IPR044566">
    <property type="entry name" value="RMV1-like"/>
</dbReference>
<evidence type="ECO:0000256" key="7">
    <source>
        <dbReference type="ARBA" id="ARBA00024041"/>
    </source>
</evidence>
<feature type="transmembrane region" description="Helical" evidence="9">
    <location>
        <begin position="75"/>
        <end position="96"/>
    </location>
</feature>
<keyword evidence="4 9" id="KW-0812">Transmembrane</keyword>
<sequence>MWVNAAFPPYVSFLCVMMTIFIIFIGNATYPSLTAEYAANMVPDLGSGGQSCIKIAVIMICFVLNALGIEIVGSASFVLCGVTMLPFVLLNLIIFFRYGVNKAVLYVDVKSVNWASFFSIISWNYANIENSGAMIEEVADPVKVFPLAMVLLMLSTYVAYVMPMVMGVSAMGVGQDYSQWAAGHWPDVAKVIAGDWLRYMLFAGAMLSGIGFTLTAMCMTSRLLAGIGTMEVFPKKVSRVLGYYHPKVGTPIPALALNTAFMIVFSCALDFGDVVSLCQSFYCLRMLVIYGAVLILRLKHPLLPRPYKLPCNNLVCFLCLLPAALFSLMGSVVSAMTSTAIGVAYVCSIVGGLVLSWLYCRLFAPHGFQGTIVTCDMSPDDAVGVCTDDADAPGTLDEGVFFAEGDDVVHDDLLLGILPAPPAEAPIAATEPLAASLPLPRQVTPDTVVFSAEDGPPTSRETPRRPQPRPVSSAKR</sequence>
<evidence type="ECO:0000256" key="3">
    <source>
        <dbReference type="ARBA" id="ARBA00022475"/>
    </source>
</evidence>
<keyword evidence="6 9" id="KW-0472">Membrane</keyword>
<keyword evidence="11" id="KW-1185">Reference proteome</keyword>
<evidence type="ECO:0000256" key="4">
    <source>
        <dbReference type="ARBA" id="ARBA00022692"/>
    </source>
</evidence>
<evidence type="ECO:0000256" key="6">
    <source>
        <dbReference type="ARBA" id="ARBA00023136"/>
    </source>
</evidence>
<feature type="transmembrane region" description="Helical" evidence="9">
    <location>
        <begin position="281"/>
        <end position="300"/>
    </location>
</feature>
<evidence type="ECO:0000256" key="2">
    <source>
        <dbReference type="ARBA" id="ARBA00022448"/>
    </source>
</evidence>
<feature type="transmembrane region" description="Helical" evidence="9">
    <location>
        <begin position="6"/>
        <end position="30"/>
    </location>
</feature>
<protein>
    <submittedName>
        <fullName evidence="10">Amino acid permease</fullName>
    </submittedName>
</protein>
<dbReference type="PANTHER" id="PTHR45826:SF7">
    <property type="entry name" value="ACID TRANSPORTER, PUTATIVE-RELATED"/>
    <property type="match status" value="1"/>
</dbReference>
<accession>S9UHE3</accession>
<feature type="region of interest" description="Disordered" evidence="8">
    <location>
        <begin position="445"/>
        <end position="476"/>
    </location>
</feature>
<dbReference type="EMBL" id="ATMH01005171">
    <property type="protein sequence ID" value="EPY28358.1"/>
    <property type="molecule type" value="Genomic_DNA"/>
</dbReference>
<keyword evidence="2" id="KW-0813">Transport</keyword>
<keyword evidence="5 9" id="KW-1133">Transmembrane helix</keyword>
<name>S9UHE3_9TRYP</name>
<feature type="transmembrane region" description="Helical" evidence="9">
    <location>
        <begin position="340"/>
        <end position="359"/>
    </location>
</feature>
<proteinExistence type="inferred from homology"/>
<keyword evidence="3" id="KW-1003">Cell membrane</keyword>
<dbReference type="AlphaFoldDB" id="S9UHE3"/>
<comment type="subcellular location">
    <subcellularLocation>
        <location evidence="1">Cell membrane</location>
        <topology evidence="1">Multi-pass membrane protein</topology>
    </subcellularLocation>
</comment>
<dbReference type="PANTHER" id="PTHR45826">
    <property type="entry name" value="POLYAMINE TRANSPORTER PUT1"/>
    <property type="match status" value="1"/>
</dbReference>